<dbReference type="EMBL" id="KN824294">
    <property type="protein sequence ID" value="KIM28167.1"/>
    <property type="molecule type" value="Genomic_DNA"/>
</dbReference>
<protein>
    <submittedName>
        <fullName evidence="1">Uncharacterized protein</fullName>
    </submittedName>
</protein>
<gene>
    <name evidence="1" type="ORF">M408DRAFT_8859</name>
</gene>
<accession>A0A0C2XGD3</accession>
<sequence length="286" mass="32560">MADVLNTTTVNTNVATEHDDAKHRAQRRHYAQATAATRATNQRHYDRNQSEFNTTLFGSEAPTTVAPKWRRHQEDYINPHLLPHERDPIAPRYGPDSVCKRLRPTDERVYCSCSYCVPALHKRGEEKRQANVALKRIVLNNPGYGRAQMAGASRGPWADWDWNGHDDPRSYDGDDDWRLDYQTDKRAPQATVDLLSIAKPAKGKKRTAQNTNAASARRATNLAIARSFLEPVASGSGALPDIDEISILDFEETWEHLDLERLNLGIDDERGSEWQWERFSEFSHPN</sequence>
<name>A0A0C2XGD3_SERVB</name>
<evidence type="ECO:0000313" key="1">
    <source>
        <dbReference type="EMBL" id="KIM28167.1"/>
    </source>
</evidence>
<dbReference type="Proteomes" id="UP000054097">
    <property type="component" value="Unassembled WGS sequence"/>
</dbReference>
<reference evidence="2" key="2">
    <citation type="submission" date="2015-01" db="EMBL/GenBank/DDBJ databases">
        <title>Evolutionary Origins and Diversification of the Mycorrhizal Mutualists.</title>
        <authorList>
            <consortium name="DOE Joint Genome Institute"/>
            <consortium name="Mycorrhizal Genomics Consortium"/>
            <person name="Kohler A."/>
            <person name="Kuo A."/>
            <person name="Nagy L.G."/>
            <person name="Floudas D."/>
            <person name="Copeland A."/>
            <person name="Barry K.W."/>
            <person name="Cichocki N."/>
            <person name="Veneault-Fourrey C."/>
            <person name="LaButti K."/>
            <person name="Lindquist E.A."/>
            <person name="Lipzen A."/>
            <person name="Lundell T."/>
            <person name="Morin E."/>
            <person name="Murat C."/>
            <person name="Riley R."/>
            <person name="Ohm R."/>
            <person name="Sun H."/>
            <person name="Tunlid A."/>
            <person name="Henrissat B."/>
            <person name="Grigoriev I.V."/>
            <person name="Hibbett D.S."/>
            <person name="Martin F."/>
        </authorList>
    </citation>
    <scope>NUCLEOTIDE SEQUENCE [LARGE SCALE GENOMIC DNA]</scope>
    <source>
        <strain evidence="2">MAFF 305830</strain>
    </source>
</reference>
<dbReference type="AlphaFoldDB" id="A0A0C2XGD3"/>
<organism evidence="1 2">
    <name type="scientific">Serendipita vermifera MAFF 305830</name>
    <dbReference type="NCBI Taxonomy" id="933852"/>
    <lineage>
        <taxon>Eukaryota</taxon>
        <taxon>Fungi</taxon>
        <taxon>Dikarya</taxon>
        <taxon>Basidiomycota</taxon>
        <taxon>Agaricomycotina</taxon>
        <taxon>Agaricomycetes</taxon>
        <taxon>Sebacinales</taxon>
        <taxon>Serendipitaceae</taxon>
        <taxon>Serendipita</taxon>
    </lineage>
</organism>
<dbReference type="OrthoDB" id="3154751at2759"/>
<keyword evidence="2" id="KW-1185">Reference proteome</keyword>
<reference evidence="1 2" key="1">
    <citation type="submission" date="2014-04" db="EMBL/GenBank/DDBJ databases">
        <authorList>
            <consortium name="DOE Joint Genome Institute"/>
            <person name="Kuo A."/>
            <person name="Zuccaro A."/>
            <person name="Kohler A."/>
            <person name="Nagy L.G."/>
            <person name="Floudas D."/>
            <person name="Copeland A."/>
            <person name="Barry K.W."/>
            <person name="Cichocki N."/>
            <person name="Veneault-Fourrey C."/>
            <person name="LaButti K."/>
            <person name="Lindquist E.A."/>
            <person name="Lipzen A."/>
            <person name="Lundell T."/>
            <person name="Morin E."/>
            <person name="Murat C."/>
            <person name="Sun H."/>
            <person name="Tunlid A."/>
            <person name="Henrissat B."/>
            <person name="Grigoriev I.V."/>
            <person name="Hibbett D.S."/>
            <person name="Martin F."/>
            <person name="Nordberg H.P."/>
            <person name="Cantor M.N."/>
            <person name="Hua S.X."/>
        </authorList>
    </citation>
    <scope>NUCLEOTIDE SEQUENCE [LARGE SCALE GENOMIC DNA]</scope>
    <source>
        <strain evidence="1 2">MAFF 305830</strain>
    </source>
</reference>
<dbReference type="HOGENOM" id="CLU_1074071_0_0_1"/>
<evidence type="ECO:0000313" key="2">
    <source>
        <dbReference type="Proteomes" id="UP000054097"/>
    </source>
</evidence>
<proteinExistence type="predicted"/>